<gene>
    <name evidence="6" type="ORF">GH714_040984</name>
</gene>
<dbReference type="InterPro" id="IPR002403">
    <property type="entry name" value="Cyt_P450_E_grp-IV"/>
</dbReference>
<dbReference type="GO" id="GO:0016705">
    <property type="term" value="F:oxidoreductase activity, acting on paired donors, with incorporation or reduction of molecular oxygen"/>
    <property type="evidence" value="ECO:0007669"/>
    <property type="project" value="InterPro"/>
</dbReference>
<dbReference type="PRINTS" id="PR00465">
    <property type="entry name" value="EP450IV"/>
</dbReference>
<dbReference type="PANTHER" id="PTHR35705">
    <property type="entry name" value="WPP DOMAIN-INTERACTING TAIL-ANCHORED PROTEIN 1"/>
    <property type="match status" value="1"/>
</dbReference>
<evidence type="ECO:0000259" key="5">
    <source>
        <dbReference type="Pfam" id="PF26581"/>
    </source>
</evidence>
<dbReference type="Gene3D" id="1.10.630.10">
    <property type="entry name" value="Cytochrome P450"/>
    <property type="match status" value="1"/>
</dbReference>
<dbReference type="Pfam" id="PF00067">
    <property type="entry name" value="p450"/>
    <property type="match status" value="1"/>
</dbReference>
<keyword evidence="1 3" id="KW-0479">Metal-binding</keyword>
<dbReference type="InterPro" id="IPR036396">
    <property type="entry name" value="Cyt_P450_sf"/>
</dbReference>
<dbReference type="InterPro" id="IPR001128">
    <property type="entry name" value="Cyt_P450"/>
</dbReference>
<comment type="caution">
    <text evidence="6">The sequence shown here is derived from an EMBL/GenBank/DDBJ whole genome shotgun (WGS) entry which is preliminary data.</text>
</comment>
<name>A0A6A6N991_HEVBR</name>
<comment type="cofactor">
    <cofactor evidence="3">
        <name>heme</name>
        <dbReference type="ChEBI" id="CHEBI:30413"/>
    </cofactor>
</comment>
<evidence type="ECO:0000313" key="7">
    <source>
        <dbReference type="Proteomes" id="UP000467840"/>
    </source>
</evidence>
<feature type="coiled-coil region" evidence="4">
    <location>
        <begin position="103"/>
        <end position="130"/>
    </location>
</feature>
<keyword evidence="4" id="KW-0175">Coiled coil</keyword>
<protein>
    <recommendedName>
        <fullName evidence="5">WIT1/2 N-terminal helical bundle domain-containing protein</fullName>
    </recommendedName>
</protein>
<dbReference type="InterPro" id="IPR058610">
    <property type="entry name" value="WIT1_2_N"/>
</dbReference>
<sequence>MEVLTKADLDLAYSSEKLVHLHVLLVHLLAWDTDLEVMAMENSYISSVEKALVFDLLSGFLDSELREMENFMDSIQADIVHARHKIFSCGHLTELVPIMEEKLHDSEESLNKSKERLAEVKMQSIKLQRAFPTFRPEDWKENESLEFSANSQLPNIDANSKWRTAEQKKHILRTLEKSLARELYLDKKLSGLRQNEEQLKLKLHYTEQVTFRMEEAAEVVWGRFLEAENAAEVLLGISKELVGQLQIVQFNLNGSLQREAELKSELQDCRRQLDAKGTALRELESSISEHVTKSSEVPTLMEKLNSLEEQLKRSELCLKHANEFNEDIQEQLSEMENIVDSLKESVYEAETRAETAEAKVTQLTDTNLELTEEINFLKSSRDNNNKKVSLLEKQVRELESQLQHSKVSSEVSQEQQNMLYSAIWDMETLIEDLKSKVSNAESKTESTEEQCIILSETNMELGREISFLRSRVKGLEASLDQANNSKAASAKEINLRTRLIMDTVRQLTRAREHIQNQLFSLTRENKILAEKLRNAKSDAPIIVCKDGADDKKEEHEAILKNRGNANSGLSWEEYKSMTYTHHVIKESLRLASVAPGILRRSLTDIQVDGYTIPKGWAILVVPAAVQLNPTTYEDPLAFNPSRWENMGELAMAKNFIAFGGGSRSCTGAEFSKVLMAVVLHVLVTKYRWTKVKGGEMIRCPVLAFKDGFHVQVTEKL</sequence>
<dbReference type="SUPFAM" id="SSF57997">
    <property type="entry name" value="Tropomyosin"/>
    <property type="match status" value="1"/>
</dbReference>
<feature type="coiled-coil region" evidence="4">
    <location>
        <begin position="318"/>
        <end position="524"/>
    </location>
</feature>
<evidence type="ECO:0000256" key="1">
    <source>
        <dbReference type="ARBA" id="ARBA00022723"/>
    </source>
</evidence>
<dbReference type="GO" id="GO:0005506">
    <property type="term" value="F:iron ion binding"/>
    <property type="evidence" value="ECO:0007669"/>
    <property type="project" value="InterPro"/>
</dbReference>
<dbReference type="PANTHER" id="PTHR35705:SF2">
    <property type="entry name" value="WPP DOMAIN-INTERACTING TAIL-ANCHORED PROTEIN 2"/>
    <property type="match status" value="1"/>
</dbReference>
<keyword evidence="7" id="KW-1185">Reference proteome</keyword>
<dbReference type="Proteomes" id="UP000467840">
    <property type="component" value="Chromosome 10"/>
</dbReference>
<evidence type="ECO:0000256" key="4">
    <source>
        <dbReference type="SAM" id="Coils"/>
    </source>
</evidence>
<organism evidence="6 7">
    <name type="scientific">Hevea brasiliensis</name>
    <name type="common">Para rubber tree</name>
    <name type="synonym">Siphonia brasiliensis</name>
    <dbReference type="NCBI Taxonomy" id="3981"/>
    <lineage>
        <taxon>Eukaryota</taxon>
        <taxon>Viridiplantae</taxon>
        <taxon>Streptophyta</taxon>
        <taxon>Embryophyta</taxon>
        <taxon>Tracheophyta</taxon>
        <taxon>Spermatophyta</taxon>
        <taxon>Magnoliopsida</taxon>
        <taxon>eudicotyledons</taxon>
        <taxon>Gunneridae</taxon>
        <taxon>Pentapetalae</taxon>
        <taxon>rosids</taxon>
        <taxon>fabids</taxon>
        <taxon>Malpighiales</taxon>
        <taxon>Euphorbiaceae</taxon>
        <taxon>Crotonoideae</taxon>
        <taxon>Micrandreae</taxon>
        <taxon>Hevea</taxon>
    </lineage>
</organism>
<keyword evidence="3" id="KW-0349">Heme</keyword>
<dbReference type="AlphaFoldDB" id="A0A6A6N991"/>
<accession>A0A6A6N991</accession>
<evidence type="ECO:0000256" key="3">
    <source>
        <dbReference type="PIRSR" id="PIRSR602403-1"/>
    </source>
</evidence>
<feature type="domain" description="WIT1/2 N-terminal helical bundle" evidence="5">
    <location>
        <begin position="1"/>
        <end position="133"/>
    </location>
</feature>
<dbReference type="Pfam" id="PF26581">
    <property type="entry name" value="WIT1_2_N"/>
    <property type="match status" value="1"/>
</dbReference>
<dbReference type="InterPro" id="IPR039976">
    <property type="entry name" value="WIT1/WIT2"/>
</dbReference>
<dbReference type="GO" id="GO:0004497">
    <property type="term" value="F:monooxygenase activity"/>
    <property type="evidence" value="ECO:0007669"/>
    <property type="project" value="InterPro"/>
</dbReference>
<proteinExistence type="predicted"/>
<keyword evidence="2 3" id="KW-0408">Iron</keyword>
<feature type="binding site" description="axial binding residue" evidence="3">
    <location>
        <position position="665"/>
    </location>
    <ligand>
        <name>heme</name>
        <dbReference type="ChEBI" id="CHEBI:30413"/>
    </ligand>
    <ligandPart>
        <name>Fe</name>
        <dbReference type="ChEBI" id="CHEBI:18248"/>
    </ligandPart>
</feature>
<dbReference type="Gene3D" id="1.20.5.170">
    <property type="match status" value="1"/>
</dbReference>
<dbReference type="EMBL" id="JAAGAX010000003">
    <property type="protein sequence ID" value="KAF2321395.1"/>
    <property type="molecule type" value="Genomic_DNA"/>
</dbReference>
<reference evidence="6 7" key="1">
    <citation type="journal article" date="2020" name="Mol. Plant">
        <title>The Chromosome-Based Rubber Tree Genome Provides New Insights into Spurge Genome Evolution and Rubber Biosynthesis.</title>
        <authorList>
            <person name="Liu J."/>
            <person name="Shi C."/>
            <person name="Shi C.C."/>
            <person name="Li W."/>
            <person name="Zhang Q.J."/>
            <person name="Zhang Y."/>
            <person name="Li K."/>
            <person name="Lu H.F."/>
            <person name="Shi C."/>
            <person name="Zhu S.T."/>
            <person name="Xiao Z.Y."/>
            <person name="Nan H."/>
            <person name="Yue Y."/>
            <person name="Zhu X.G."/>
            <person name="Wu Y."/>
            <person name="Hong X.N."/>
            <person name="Fan G.Y."/>
            <person name="Tong Y."/>
            <person name="Zhang D."/>
            <person name="Mao C.L."/>
            <person name="Liu Y.L."/>
            <person name="Hao S.J."/>
            <person name="Liu W.Q."/>
            <person name="Lv M.Q."/>
            <person name="Zhang H.B."/>
            <person name="Liu Y."/>
            <person name="Hu-Tang G.R."/>
            <person name="Wang J.P."/>
            <person name="Wang J.H."/>
            <person name="Sun Y.H."/>
            <person name="Ni S.B."/>
            <person name="Chen W.B."/>
            <person name="Zhang X.C."/>
            <person name="Jiao Y.N."/>
            <person name="Eichler E.E."/>
            <person name="Li G.H."/>
            <person name="Liu X."/>
            <person name="Gao L.Z."/>
        </authorList>
    </citation>
    <scope>NUCLEOTIDE SEQUENCE [LARGE SCALE GENOMIC DNA]</scope>
    <source>
        <strain evidence="7">cv. GT1</strain>
        <tissue evidence="6">Leaf</tissue>
    </source>
</reference>
<dbReference type="SUPFAM" id="SSF48264">
    <property type="entry name" value="Cytochrome P450"/>
    <property type="match status" value="1"/>
</dbReference>
<evidence type="ECO:0000313" key="6">
    <source>
        <dbReference type="EMBL" id="KAF2321395.1"/>
    </source>
</evidence>
<dbReference type="GO" id="GO:0020037">
    <property type="term" value="F:heme binding"/>
    <property type="evidence" value="ECO:0007669"/>
    <property type="project" value="InterPro"/>
</dbReference>
<evidence type="ECO:0000256" key="2">
    <source>
        <dbReference type="ARBA" id="ARBA00023004"/>
    </source>
</evidence>